<name>A0A7X5N036_XANPE</name>
<protein>
    <submittedName>
        <fullName evidence="1">Uncharacterized protein</fullName>
    </submittedName>
</protein>
<dbReference type="EMBL" id="JAAGYU010000302">
    <property type="protein sequence ID" value="NEL79016.1"/>
    <property type="molecule type" value="Genomic_DNA"/>
</dbReference>
<dbReference type="AlphaFoldDB" id="A0A7X5N036"/>
<organism evidence="1 2">
    <name type="scientific">Xanthomonas perforans</name>
    <dbReference type="NCBI Taxonomy" id="442694"/>
    <lineage>
        <taxon>Bacteria</taxon>
        <taxon>Pseudomonadati</taxon>
        <taxon>Pseudomonadota</taxon>
        <taxon>Gammaproteobacteria</taxon>
        <taxon>Lysobacterales</taxon>
        <taxon>Lysobacteraceae</taxon>
        <taxon>Xanthomonas</taxon>
    </lineage>
</organism>
<gene>
    <name evidence="1" type="ORF">G3W61_22675</name>
</gene>
<accession>A0A7X5N036</accession>
<reference evidence="1 2" key="1">
    <citation type="submission" date="2019-11" db="EMBL/GenBank/DDBJ databases">
        <title>Genome-resolved metagenomics to study the prevalence of co-infection and intraspecific heterogeneity among plant pathogen metapopulations.</title>
        <authorList>
            <person name="Newberry E."/>
            <person name="Bhandari R."/>
            <person name="Kemble J."/>
            <person name="Sikora E."/>
            <person name="Potnis N."/>
        </authorList>
    </citation>
    <scope>NUCLEOTIDE SEQUENCE [LARGE SCALE GENOMIC DNA]</scope>
    <source>
        <strain evidence="1">Xp_Tom_Tuscaloosa_18b</strain>
    </source>
</reference>
<proteinExistence type="predicted"/>
<sequence length="221" mass="22990">MVIYDQGTGAQILSISIPSTSQTACTSVQPPPGCPITNAVQPYILQKFVTIVSLPTTTQGYFATWTANARNNDVYNLDNPGGQSMSLYCTMAPPSLPNSSPVFASEAVALICVNDTTTLLNNAVDADGDRLVYSFGQPYGNLSGGATPPSVVPYAAANPASGTFSVSSAMGTTPGNFAIINQATGTAKYGSTLLAKKYVVAIDVSEYRTIGSRQVLIGVTR</sequence>
<evidence type="ECO:0000313" key="2">
    <source>
        <dbReference type="Proteomes" id="UP000471082"/>
    </source>
</evidence>
<comment type="caution">
    <text evidence="1">The sequence shown here is derived from an EMBL/GenBank/DDBJ whole genome shotgun (WGS) entry which is preliminary data.</text>
</comment>
<feature type="non-terminal residue" evidence="1">
    <location>
        <position position="221"/>
    </location>
</feature>
<evidence type="ECO:0000313" key="1">
    <source>
        <dbReference type="EMBL" id="NEL79016.1"/>
    </source>
</evidence>
<dbReference type="Proteomes" id="UP000471082">
    <property type="component" value="Unassembled WGS sequence"/>
</dbReference>